<organism evidence="1 2">
    <name type="scientific">Heyndrickxia coagulans DSM 1 = ATCC 7050</name>
    <dbReference type="NCBI Taxonomy" id="1121088"/>
    <lineage>
        <taxon>Bacteria</taxon>
        <taxon>Bacillati</taxon>
        <taxon>Bacillota</taxon>
        <taxon>Bacilli</taxon>
        <taxon>Bacillales</taxon>
        <taxon>Bacillaceae</taxon>
        <taxon>Heyndrickxia</taxon>
    </lineage>
</organism>
<proteinExistence type="predicted"/>
<protein>
    <submittedName>
        <fullName evidence="1">Uncharacterized protein</fullName>
    </submittedName>
</protein>
<evidence type="ECO:0000313" key="1">
    <source>
        <dbReference type="EMBL" id="SHF04650.1"/>
    </source>
</evidence>
<dbReference type="Proteomes" id="UP000184029">
    <property type="component" value="Unassembled WGS sequence"/>
</dbReference>
<dbReference type="EMBL" id="FQUB01000020">
    <property type="protein sequence ID" value="SHF04650.1"/>
    <property type="molecule type" value="Genomic_DNA"/>
</dbReference>
<reference evidence="1 2" key="1">
    <citation type="submission" date="2016-11" db="EMBL/GenBank/DDBJ databases">
        <authorList>
            <person name="Varghese N."/>
            <person name="Submissions S."/>
        </authorList>
    </citation>
    <scope>NUCLEOTIDE SEQUENCE [LARGE SCALE GENOMIC DNA]</scope>
    <source>
        <strain evidence="1 2">DSM 1</strain>
    </source>
</reference>
<comment type="caution">
    <text evidence="1">The sequence shown here is derived from an EMBL/GenBank/DDBJ whole genome shotgun (WGS) entry which is preliminary data.</text>
</comment>
<dbReference type="AlphaFoldDB" id="A0A8B4BSR9"/>
<name>A0A8B4BSR9_HEYCO</name>
<evidence type="ECO:0000313" key="2">
    <source>
        <dbReference type="Proteomes" id="UP000184029"/>
    </source>
</evidence>
<sequence length="88" mass="9536">MIVKRRELFILLPAFLPGQGLPFGAQNAGLDTNLKSAGAGSLHAPLPALLSVNPVLRADFVKRRKDFEMAVQVFKNGRGFSAEFAVQI</sequence>
<accession>A0A8B4BSR9</accession>
<gene>
    <name evidence="1" type="ORF">SAMN02745208_01297</name>
</gene>